<dbReference type="GO" id="GO:0046872">
    <property type="term" value="F:metal ion binding"/>
    <property type="evidence" value="ECO:0007669"/>
    <property type="project" value="UniProtKB-KW"/>
</dbReference>
<keyword evidence="3" id="KW-0547">Nucleotide-binding</keyword>
<evidence type="ECO:0000256" key="2">
    <source>
        <dbReference type="ARBA" id="ARBA00022723"/>
    </source>
</evidence>
<dbReference type="SUPFAM" id="SSF53613">
    <property type="entry name" value="Ribokinase-like"/>
    <property type="match status" value="1"/>
</dbReference>
<keyword evidence="1" id="KW-0808">Transferase</keyword>
<evidence type="ECO:0000256" key="4">
    <source>
        <dbReference type="ARBA" id="ARBA00022777"/>
    </source>
</evidence>
<dbReference type="InterPro" id="IPR011877">
    <property type="entry name" value="Ribokinase"/>
</dbReference>
<gene>
    <name evidence="10" type="ORF">QE152_g38493</name>
</gene>
<accession>A0AAW1HWC4</accession>
<evidence type="ECO:0000256" key="5">
    <source>
        <dbReference type="ARBA" id="ARBA00022840"/>
    </source>
</evidence>
<keyword evidence="4 10" id="KW-0418">Kinase</keyword>
<dbReference type="InterPro" id="IPR011611">
    <property type="entry name" value="PfkB_dom"/>
</dbReference>
<dbReference type="GO" id="GO:0006014">
    <property type="term" value="P:D-ribose metabolic process"/>
    <property type="evidence" value="ECO:0007669"/>
    <property type="project" value="InterPro"/>
</dbReference>
<evidence type="ECO:0000256" key="7">
    <source>
        <dbReference type="ARBA" id="ARBA00022958"/>
    </source>
</evidence>
<proteinExistence type="predicted"/>
<dbReference type="Proteomes" id="UP001458880">
    <property type="component" value="Unassembled WGS sequence"/>
</dbReference>
<dbReference type="PANTHER" id="PTHR10584:SF166">
    <property type="entry name" value="RIBOKINASE"/>
    <property type="match status" value="1"/>
</dbReference>
<keyword evidence="7" id="KW-0630">Potassium</keyword>
<feature type="domain" description="Carbohydrate kinase PfkB" evidence="9">
    <location>
        <begin position="4"/>
        <end position="198"/>
    </location>
</feature>
<evidence type="ECO:0000313" key="11">
    <source>
        <dbReference type="Proteomes" id="UP001458880"/>
    </source>
</evidence>
<evidence type="ECO:0000313" key="10">
    <source>
        <dbReference type="EMBL" id="KAK9681203.1"/>
    </source>
</evidence>
<dbReference type="Gene3D" id="3.40.1190.20">
    <property type="match status" value="1"/>
</dbReference>
<organism evidence="10 11">
    <name type="scientific">Popillia japonica</name>
    <name type="common">Japanese beetle</name>
    <dbReference type="NCBI Taxonomy" id="7064"/>
    <lineage>
        <taxon>Eukaryota</taxon>
        <taxon>Metazoa</taxon>
        <taxon>Ecdysozoa</taxon>
        <taxon>Arthropoda</taxon>
        <taxon>Hexapoda</taxon>
        <taxon>Insecta</taxon>
        <taxon>Pterygota</taxon>
        <taxon>Neoptera</taxon>
        <taxon>Endopterygota</taxon>
        <taxon>Coleoptera</taxon>
        <taxon>Polyphaga</taxon>
        <taxon>Scarabaeiformia</taxon>
        <taxon>Scarabaeidae</taxon>
        <taxon>Rutelinae</taxon>
        <taxon>Popillia</taxon>
    </lineage>
</organism>
<sequence>MASSIVIVGSCMIDFVCYSSRLPREGETLHGYKFVTNFGGKGANQCVAAHKLGASTTMIARVGDDLWGDKYINNFKDLGINHMYVKKTTGVSTGIAQISVADSGANQIIIVAGANSQLSVADILDSKSVIEKADVLVCQLETSSDVAIEAMKLCKGQIILNGAPALVKYDPELLTLPSIFCVNELEASELLRHAEIKSSIDNITICKLMKQPAIMTIEMTNLDEPIIGEDCTKDTKERVREMVLAFEPKKTNECNDENNYN</sequence>
<name>A0AAW1HWC4_POPJA</name>
<evidence type="ECO:0000256" key="3">
    <source>
        <dbReference type="ARBA" id="ARBA00022741"/>
    </source>
</evidence>
<dbReference type="AlphaFoldDB" id="A0AAW1HWC4"/>
<dbReference type="InterPro" id="IPR002139">
    <property type="entry name" value="Ribo/fructo_kinase"/>
</dbReference>
<dbReference type="GO" id="GO:0005524">
    <property type="term" value="F:ATP binding"/>
    <property type="evidence" value="ECO:0007669"/>
    <property type="project" value="UniProtKB-KW"/>
</dbReference>
<evidence type="ECO:0000259" key="9">
    <source>
        <dbReference type="Pfam" id="PF00294"/>
    </source>
</evidence>
<keyword evidence="5" id="KW-0067">ATP-binding</keyword>
<dbReference type="GO" id="GO:0005829">
    <property type="term" value="C:cytosol"/>
    <property type="evidence" value="ECO:0007669"/>
    <property type="project" value="TreeGrafter"/>
</dbReference>
<dbReference type="PANTHER" id="PTHR10584">
    <property type="entry name" value="SUGAR KINASE"/>
    <property type="match status" value="1"/>
</dbReference>
<dbReference type="EMBL" id="JASPKY010000834">
    <property type="protein sequence ID" value="KAK9681203.1"/>
    <property type="molecule type" value="Genomic_DNA"/>
</dbReference>
<dbReference type="InterPro" id="IPR029056">
    <property type="entry name" value="Ribokinase-like"/>
</dbReference>
<protein>
    <submittedName>
        <fullName evidence="10">PfkB family carbohydrate kinase</fullName>
    </submittedName>
</protein>
<dbReference type="GO" id="GO:0004747">
    <property type="term" value="F:ribokinase activity"/>
    <property type="evidence" value="ECO:0007669"/>
    <property type="project" value="InterPro"/>
</dbReference>
<evidence type="ECO:0000256" key="1">
    <source>
        <dbReference type="ARBA" id="ARBA00022679"/>
    </source>
</evidence>
<keyword evidence="11" id="KW-1185">Reference proteome</keyword>
<keyword evidence="6" id="KW-0460">Magnesium</keyword>
<keyword evidence="2" id="KW-0479">Metal-binding</keyword>
<dbReference type="Pfam" id="PF00294">
    <property type="entry name" value="PfkB"/>
    <property type="match status" value="1"/>
</dbReference>
<evidence type="ECO:0000256" key="8">
    <source>
        <dbReference type="ARBA" id="ARBA00023277"/>
    </source>
</evidence>
<reference evidence="10 11" key="1">
    <citation type="journal article" date="2024" name="BMC Genomics">
        <title>De novo assembly and annotation of Popillia japonica's genome with initial clues to its potential as an invasive pest.</title>
        <authorList>
            <person name="Cucini C."/>
            <person name="Boschi S."/>
            <person name="Funari R."/>
            <person name="Cardaioli E."/>
            <person name="Iannotti N."/>
            <person name="Marturano G."/>
            <person name="Paoli F."/>
            <person name="Bruttini M."/>
            <person name="Carapelli A."/>
            <person name="Frati F."/>
            <person name="Nardi F."/>
        </authorList>
    </citation>
    <scope>NUCLEOTIDE SEQUENCE [LARGE SCALE GENOMIC DNA]</scope>
    <source>
        <strain evidence="10">DMR45628</strain>
    </source>
</reference>
<dbReference type="CDD" id="cd01174">
    <property type="entry name" value="ribokinase"/>
    <property type="match status" value="1"/>
</dbReference>
<evidence type="ECO:0000256" key="6">
    <source>
        <dbReference type="ARBA" id="ARBA00022842"/>
    </source>
</evidence>
<dbReference type="PRINTS" id="PR00990">
    <property type="entry name" value="RIBOKINASE"/>
</dbReference>
<comment type="caution">
    <text evidence="10">The sequence shown here is derived from an EMBL/GenBank/DDBJ whole genome shotgun (WGS) entry which is preliminary data.</text>
</comment>
<keyword evidence="8" id="KW-0119">Carbohydrate metabolism</keyword>